<evidence type="ECO:0000313" key="2">
    <source>
        <dbReference type="EMBL" id="SFI01723.1"/>
    </source>
</evidence>
<dbReference type="AlphaFoldDB" id="A0AB38BJW5"/>
<evidence type="ECO:0000313" key="1">
    <source>
        <dbReference type="EMBL" id="CZR01129.1"/>
    </source>
</evidence>
<proteinExistence type="predicted"/>
<organism evidence="2 4">
    <name type="scientific">Trichococcus flocculiformis</name>
    <dbReference type="NCBI Taxonomy" id="82803"/>
    <lineage>
        <taxon>Bacteria</taxon>
        <taxon>Bacillati</taxon>
        <taxon>Bacillota</taxon>
        <taxon>Bacilli</taxon>
        <taxon>Lactobacillales</taxon>
        <taxon>Carnobacteriaceae</taxon>
        <taxon>Trichococcus</taxon>
    </lineage>
</organism>
<gene>
    <name evidence="2" type="ORF">SAMN04488507_103620</name>
    <name evidence="1" type="ORF">TFLO_2612</name>
</gene>
<reference evidence="1 3" key="1">
    <citation type="submission" date="2016-02" db="EMBL/GenBank/DDBJ databases">
        <authorList>
            <person name="Strepis N."/>
        </authorList>
    </citation>
    <scope>NUCLEOTIDE SEQUENCE [LARGE SCALE GENOMIC DNA]</scope>
    <source>
        <strain evidence="1">Trichococcus flocculiformis</strain>
    </source>
</reference>
<dbReference type="EMBL" id="FJMZ01000040">
    <property type="protein sequence ID" value="CZR01129.1"/>
    <property type="molecule type" value="Genomic_DNA"/>
</dbReference>
<reference evidence="2 4" key="2">
    <citation type="submission" date="2016-10" db="EMBL/GenBank/DDBJ databases">
        <authorList>
            <person name="Varghese N."/>
            <person name="Submissions S."/>
        </authorList>
    </citation>
    <scope>NUCLEOTIDE SEQUENCE [LARGE SCALE GENOMIC DNA]</scope>
    <source>
        <strain evidence="2 4">DSM 2094</strain>
    </source>
</reference>
<keyword evidence="3" id="KW-1185">Reference proteome</keyword>
<name>A0AB38BJW5_9LACT</name>
<sequence length="41" mass="4933">MTAFLSELQKYLEKENRIDKAESLKTTGFPLYFYFPDDLRL</sequence>
<protein>
    <submittedName>
        <fullName evidence="2">Uncharacterized protein</fullName>
    </submittedName>
</protein>
<dbReference type="EMBL" id="FOQC01000036">
    <property type="protein sequence ID" value="SFI01723.1"/>
    <property type="molecule type" value="Genomic_DNA"/>
</dbReference>
<dbReference type="Proteomes" id="UP000199686">
    <property type="component" value="Unassembled WGS sequence"/>
</dbReference>
<comment type="caution">
    <text evidence="2">The sequence shown here is derived from an EMBL/GenBank/DDBJ whole genome shotgun (WGS) entry which is preliminary data.</text>
</comment>
<accession>A0AB38BJW5</accession>
<evidence type="ECO:0000313" key="3">
    <source>
        <dbReference type="Proteomes" id="UP000195947"/>
    </source>
</evidence>
<evidence type="ECO:0000313" key="4">
    <source>
        <dbReference type="Proteomes" id="UP000199686"/>
    </source>
</evidence>
<dbReference type="Proteomes" id="UP000195947">
    <property type="component" value="Unassembled WGS sequence"/>
</dbReference>